<accession>S5SRE5</accession>
<dbReference type="eggNOG" id="ENOG5032XIV">
    <property type="taxonomic scope" value="Bacteria"/>
</dbReference>
<dbReference type="KEGG" id="cmd:B841_00955"/>
<reference evidence="2 3" key="1">
    <citation type="submission" date="2012-11" db="EMBL/GenBank/DDBJ databases">
        <title>The complete genome sequence of Corynebacterium maris Coryn-1 (=DSM 45190).</title>
        <authorList>
            <person name="Schaffert L."/>
            <person name="Albersmeier A."/>
            <person name="Kalinowski J."/>
            <person name="Ruckert C."/>
        </authorList>
    </citation>
    <scope>NUCLEOTIDE SEQUENCE [LARGE SCALE GENOMIC DNA]</scope>
    <source>
        <strain evidence="3">Coryn-1</strain>
    </source>
</reference>
<dbReference type="AlphaFoldDB" id="S5SRE5"/>
<evidence type="ECO:0000256" key="1">
    <source>
        <dbReference type="ARBA" id="ARBA00022649"/>
    </source>
</evidence>
<dbReference type="HOGENOM" id="CLU_1553520_0_0_11"/>
<gene>
    <name evidence="2" type="ORF">B841_00955</name>
</gene>
<dbReference type="InterPro" id="IPR035093">
    <property type="entry name" value="RelE/ParE_toxin_dom_sf"/>
</dbReference>
<evidence type="ECO:0000313" key="2">
    <source>
        <dbReference type="EMBL" id="AGS33674.1"/>
    </source>
</evidence>
<evidence type="ECO:0000313" key="3">
    <source>
        <dbReference type="Proteomes" id="UP000015388"/>
    </source>
</evidence>
<name>S5SRE5_9CORY</name>
<sequence>MASFPEPRARVRLTEDAVADLRRLQKKDPQIVREVFKKMLILERSPSAGEPLVEALVGFRKLVVGDRDYRIVWRETIDETHRPVLEIAEVWAVGARADSEVYAELTRRVEHLAASDHPHARALVEIIEDMGRFYGEVEAHQEPSPAPTLPSWLAEGLRNQLHLSPEEIADLSQEQAQQLLIQHWSTPPE</sequence>
<organism evidence="2 3">
    <name type="scientific">Corynebacterium maris DSM 45190</name>
    <dbReference type="NCBI Taxonomy" id="1224163"/>
    <lineage>
        <taxon>Bacteria</taxon>
        <taxon>Bacillati</taxon>
        <taxon>Actinomycetota</taxon>
        <taxon>Actinomycetes</taxon>
        <taxon>Mycobacteriales</taxon>
        <taxon>Corynebacteriaceae</taxon>
        <taxon>Corynebacterium</taxon>
    </lineage>
</organism>
<dbReference type="STRING" id="1224163.B841_00955"/>
<dbReference type="Proteomes" id="UP000015388">
    <property type="component" value="Chromosome"/>
</dbReference>
<dbReference type="SUPFAM" id="SSF143011">
    <property type="entry name" value="RelE-like"/>
    <property type="match status" value="1"/>
</dbReference>
<protein>
    <submittedName>
        <fullName evidence="2">Addiction module antitoxin</fullName>
    </submittedName>
</protein>
<dbReference type="RefSeq" id="WP_020933609.1">
    <property type="nucleotide sequence ID" value="NC_021915.1"/>
</dbReference>
<dbReference type="InterPro" id="IPR007712">
    <property type="entry name" value="RelE/ParE_toxin"/>
</dbReference>
<keyword evidence="1" id="KW-1277">Toxin-antitoxin system</keyword>
<dbReference type="Pfam" id="PF05016">
    <property type="entry name" value="ParE_toxin"/>
    <property type="match status" value="1"/>
</dbReference>
<keyword evidence="3" id="KW-1185">Reference proteome</keyword>
<dbReference type="PATRIC" id="fig|1224163.3.peg.191"/>
<dbReference type="EMBL" id="CP003924">
    <property type="protein sequence ID" value="AGS33674.1"/>
    <property type="molecule type" value="Genomic_DNA"/>
</dbReference>
<proteinExistence type="predicted"/>
<dbReference type="Gene3D" id="3.30.2310.20">
    <property type="entry name" value="RelE-like"/>
    <property type="match status" value="1"/>
</dbReference>